<name>A0A9W6QVW8_9PSEU</name>
<gene>
    <name evidence="2" type="ORF">Aglo03_63950</name>
</gene>
<organism evidence="2 3">
    <name type="scientific">Actinokineospora globicatena</name>
    <dbReference type="NCBI Taxonomy" id="103729"/>
    <lineage>
        <taxon>Bacteria</taxon>
        <taxon>Bacillati</taxon>
        <taxon>Actinomycetota</taxon>
        <taxon>Actinomycetes</taxon>
        <taxon>Pseudonocardiales</taxon>
        <taxon>Pseudonocardiaceae</taxon>
        <taxon>Actinokineospora</taxon>
    </lineage>
</organism>
<dbReference type="AlphaFoldDB" id="A0A9W6QVW8"/>
<dbReference type="Proteomes" id="UP001165042">
    <property type="component" value="Unassembled WGS sequence"/>
</dbReference>
<dbReference type="EMBL" id="BSSD01000014">
    <property type="protein sequence ID" value="GLW95579.1"/>
    <property type="molecule type" value="Genomic_DNA"/>
</dbReference>
<evidence type="ECO:0000313" key="2">
    <source>
        <dbReference type="EMBL" id="GLW95579.1"/>
    </source>
</evidence>
<feature type="compositionally biased region" description="Pro residues" evidence="1">
    <location>
        <begin position="66"/>
        <end position="75"/>
    </location>
</feature>
<protein>
    <submittedName>
        <fullName evidence="2">Uncharacterized protein</fullName>
    </submittedName>
</protein>
<evidence type="ECO:0000256" key="1">
    <source>
        <dbReference type="SAM" id="MobiDB-lite"/>
    </source>
</evidence>
<reference evidence="2" key="1">
    <citation type="submission" date="2023-02" db="EMBL/GenBank/DDBJ databases">
        <title>Actinokineospora globicatena NBRC 15670.</title>
        <authorList>
            <person name="Ichikawa N."/>
            <person name="Sato H."/>
            <person name="Tonouchi N."/>
        </authorList>
    </citation>
    <scope>NUCLEOTIDE SEQUENCE</scope>
    <source>
        <strain evidence="2">NBRC 15670</strain>
    </source>
</reference>
<comment type="caution">
    <text evidence="2">The sequence shown here is derived from an EMBL/GenBank/DDBJ whole genome shotgun (WGS) entry which is preliminary data.</text>
</comment>
<proteinExistence type="predicted"/>
<keyword evidence="3" id="KW-1185">Reference proteome</keyword>
<evidence type="ECO:0000313" key="3">
    <source>
        <dbReference type="Proteomes" id="UP001165042"/>
    </source>
</evidence>
<sequence length="75" mass="7784">MTKKTGREATSRTRAQFVGKSQGSDESFQHRGGHISAAGEVRLPKVTPGSVGQGAKPSAPQAKPTGSPPPDSDRK</sequence>
<accession>A0A9W6QVW8</accession>
<feature type="region of interest" description="Disordered" evidence="1">
    <location>
        <begin position="1"/>
        <end position="75"/>
    </location>
</feature>
<feature type="compositionally biased region" description="Basic and acidic residues" evidence="1">
    <location>
        <begin position="1"/>
        <end position="11"/>
    </location>
</feature>